<protein>
    <submittedName>
        <fullName evidence="1">Uncharacterized protein</fullName>
    </submittedName>
</protein>
<gene>
    <name evidence="1" type="ORF">DPRO_0714</name>
</gene>
<dbReference type="AlphaFoldDB" id="A0A2C8F4R7"/>
<evidence type="ECO:0000313" key="2">
    <source>
        <dbReference type="Proteomes" id="UP000219215"/>
    </source>
</evidence>
<accession>A0A2C8F4R7</accession>
<reference evidence="2" key="1">
    <citation type="submission" date="2017-09" db="EMBL/GenBank/DDBJ databases">
        <authorList>
            <person name="Regsiter A."/>
            <person name="William W."/>
        </authorList>
    </citation>
    <scope>NUCLEOTIDE SEQUENCE [LARGE SCALE GENOMIC DNA]</scope>
    <source>
        <strain evidence="2">500-1</strain>
    </source>
</reference>
<dbReference type="OrthoDB" id="3232706at2"/>
<sequence length="132" mass="15314">METVRHSCGHERKYRLNGPAHSVQRQIEHREAMPCPKCKKAQEEARFVAECEAAALANAEMGLPELTGTASQVSYAEKCRKEAVMFSRMKRTPMEEILEAMSRPTQARWWIENKDLRMHEWLPTINDQFPAR</sequence>
<name>A0A2C8F4R7_9BACT</name>
<dbReference type="Proteomes" id="UP000219215">
    <property type="component" value="Chromosome DPRO"/>
</dbReference>
<dbReference type="RefSeq" id="WP_162291141.1">
    <property type="nucleotide sequence ID" value="NZ_LT907975.1"/>
</dbReference>
<proteinExistence type="predicted"/>
<evidence type="ECO:0000313" key="1">
    <source>
        <dbReference type="EMBL" id="SOB57600.1"/>
    </source>
</evidence>
<keyword evidence="2" id="KW-1185">Reference proteome</keyword>
<organism evidence="1 2">
    <name type="scientific">Pseudodesulfovibrio profundus</name>
    <dbReference type="NCBI Taxonomy" id="57320"/>
    <lineage>
        <taxon>Bacteria</taxon>
        <taxon>Pseudomonadati</taxon>
        <taxon>Thermodesulfobacteriota</taxon>
        <taxon>Desulfovibrionia</taxon>
        <taxon>Desulfovibrionales</taxon>
        <taxon>Desulfovibrionaceae</taxon>
    </lineage>
</organism>
<dbReference type="KEGG" id="pprf:DPRO_0714"/>
<dbReference type="EMBL" id="LT907975">
    <property type="protein sequence ID" value="SOB57600.1"/>
    <property type="molecule type" value="Genomic_DNA"/>
</dbReference>